<dbReference type="Proteomes" id="UP000516260">
    <property type="component" value="Chromosome 2"/>
</dbReference>
<dbReference type="InterPro" id="IPR036140">
    <property type="entry name" value="PFN_sf"/>
</dbReference>
<evidence type="ECO:0000313" key="1">
    <source>
        <dbReference type="EMBL" id="TNM93940.1"/>
    </source>
</evidence>
<dbReference type="SUPFAM" id="SSF55770">
    <property type="entry name" value="Profilin (actin-binding protein)"/>
    <property type="match status" value="1"/>
</dbReference>
<dbReference type="Gene3D" id="3.30.450.30">
    <property type="entry name" value="Dynein light chain 2a, cytoplasmic"/>
    <property type="match status" value="1"/>
</dbReference>
<comment type="caution">
    <text evidence="1">The sequence shown here is derived from an EMBL/GenBank/DDBJ whole genome shotgun (WGS) entry which is preliminary data.</text>
</comment>
<gene>
    <name evidence="1" type="ORF">fugu_002116</name>
</gene>
<protein>
    <submittedName>
        <fullName evidence="1">Uncharacterized protein</fullName>
    </submittedName>
</protein>
<evidence type="ECO:0000313" key="2">
    <source>
        <dbReference type="Proteomes" id="UP000516260"/>
    </source>
</evidence>
<keyword evidence="2" id="KW-1185">Reference proteome</keyword>
<dbReference type="AlphaFoldDB" id="A0A4Z2BRL8"/>
<proteinExistence type="predicted"/>
<dbReference type="EMBL" id="SWLE01000012">
    <property type="protein sequence ID" value="TNM93940.1"/>
    <property type="molecule type" value="Genomic_DNA"/>
</dbReference>
<name>A0A4Z2BRL8_9TELE</name>
<accession>A0A4Z2BRL8</accession>
<reference evidence="1 2" key="1">
    <citation type="submission" date="2019-04" db="EMBL/GenBank/DDBJ databases">
        <title>The sequence and de novo assembly of Takifugu bimaculatus genome using PacBio and Hi-C technologies.</title>
        <authorList>
            <person name="Xu P."/>
            <person name="Liu B."/>
            <person name="Zhou Z."/>
        </authorList>
    </citation>
    <scope>NUCLEOTIDE SEQUENCE [LARGE SCALE GENOMIC DNA]</scope>
    <source>
        <strain evidence="1">TB-2018</strain>
        <tissue evidence="1">Muscle</tissue>
    </source>
</reference>
<sequence length="124" mass="14193">MERHWLTVRLPTGWEWPQEEELRQLLGGRQELFVKGVRVAGEKCVLVKDELDLEGSHIMNLRTQKNSEGNLFFLSIGKTTKKTRRALTFVKVDKSDKQHKVHVQNSMMGPACVLAPYATTSDRS</sequence>
<organism evidence="1 2">
    <name type="scientific">Takifugu bimaculatus</name>
    <dbReference type="NCBI Taxonomy" id="433685"/>
    <lineage>
        <taxon>Eukaryota</taxon>
        <taxon>Metazoa</taxon>
        <taxon>Chordata</taxon>
        <taxon>Craniata</taxon>
        <taxon>Vertebrata</taxon>
        <taxon>Euteleostomi</taxon>
        <taxon>Actinopterygii</taxon>
        <taxon>Neopterygii</taxon>
        <taxon>Teleostei</taxon>
        <taxon>Neoteleostei</taxon>
        <taxon>Acanthomorphata</taxon>
        <taxon>Eupercaria</taxon>
        <taxon>Tetraodontiformes</taxon>
        <taxon>Tetradontoidea</taxon>
        <taxon>Tetraodontidae</taxon>
        <taxon>Takifugu</taxon>
    </lineage>
</organism>